<feature type="repeat" description="TPR" evidence="1">
    <location>
        <begin position="182"/>
        <end position="215"/>
    </location>
</feature>
<name>A0A242MRE5_CABSO</name>
<dbReference type="Gene3D" id="3.40.50.2000">
    <property type="entry name" value="Glycogen Phosphorylase B"/>
    <property type="match status" value="1"/>
</dbReference>
<gene>
    <name evidence="2" type="ORF">PAMC26577_17605</name>
</gene>
<dbReference type="PROSITE" id="PS50005">
    <property type="entry name" value="TPR"/>
    <property type="match status" value="3"/>
</dbReference>
<accession>A0A242MRE5</accession>
<dbReference type="AlphaFoldDB" id="A0A242MRE5"/>
<dbReference type="InterPro" id="IPR019734">
    <property type="entry name" value="TPR_rpt"/>
</dbReference>
<dbReference type="Pfam" id="PF01075">
    <property type="entry name" value="Glyco_transf_9"/>
    <property type="match status" value="1"/>
</dbReference>
<dbReference type="PANTHER" id="PTHR44809">
    <property type="match status" value="1"/>
</dbReference>
<dbReference type="PANTHER" id="PTHR44809:SF1">
    <property type="entry name" value="PROTEIN O-MANNOSYL-TRANSFERASE TMTC1"/>
    <property type="match status" value="1"/>
</dbReference>
<reference evidence="2 3" key="1">
    <citation type="submission" date="2017-03" db="EMBL/GenBank/DDBJ databases">
        <title>Genome analysis of strain PAMC 26577.</title>
        <authorList>
            <person name="Oh H.-M."/>
            <person name="Yang J.-A."/>
        </authorList>
    </citation>
    <scope>NUCLEOTIDE SEQUENCE [LARGE SCALE GENOMIC DNA]</scope>
    <source>
        <strain evidence="2 3">PAMC 26577</strain>
    </source>
</reference>
<feature type="repeat" description="TPR" evidence="1">
    <location>
        <begin position="80"/>
        <end position="113"/>
    </location>
</feature>
<proteinExistence type="predicted"/>
<protein>
    <submittedName>
        <fullName evidence="2">TPR protein</fullName>
    </submittedName>
</protein>
<dbReference type="EMBL" id="NBTZ01000074">
    <property type="protein sequence ID" value="OTP73902.1"/>
    <property type="molecule type" value="Genomic_DNA"/>
</dbReference>
<feature type="repeat" description="TPR" evidence="1">
    <location>
        <begin position="148"/>
        <end position="181"/>
    </location>
</feature>
<dbReference type="SMART" id="SM00028">
    <property type="entry name" value="TPR"/>
    <property type="match status" value="5"/>
</dbReference>
<dbReference type="Proteomes" id="UP000195221">
    <property type="component" value="Unassembled WGS sequence"/>
</dbReference>
<organism evidence="2 3">
    <name type="scientific">Caballeronia sordidicola</name>
    <name type="common">Burkholderia sordidicola</name>
    <dbReference type="NCBI Taxonomy" id="196367"/>
    <lineage>
        <taxon>Bacteria</taxon>
        <taxon>Pseudomonadati</taxon>
        <taxon>Pseudomonadota</taxon>
        <taxon>Betaproteobacteria</taxon>
        <taxon>Burkholderiales</taxon>
        <taxon>Burkholderiaceae</taxon>
        <taxon>Caballeronia</taxon>
    </lineage>
</organism>
<comment type="caution">
    <text evidence="2">The sequence shown here is derived from an EMBL/GenBank/DDBJ whole genome shotgun (WGS) entry which is preliminary data.</text>
</comment>
<dbReference type="SUPFAM" id="SSF48452">
    <property type="entry name" value="TPR-like"/>
    <property type="match status" value="1"/>
</dbReference>
<dbReference type="InterPro" id="IPR002201">
    <property type="entry name" value="Glyco_trans_9"/>
</dbReference>
<keyword evidence="1" id="KW-0802">TPR repeat</keyword>
<dbReference type="GO" id="GO:0016757">
    <property type="term" value="F:glycosyltransferase activity"/>
    <property type="evidence" value="ECO:0007669"/>
    <property type="project" value="InterPro"/>
</dbReference>
<dbReference type="InterPro" id="IPR011990">
    <property type="entry name" value="TPR-like_helical_dom_sf"/>
</dbReference>
<evidence type="ECO:0000313" key="3">
    <source>
        <dbReference type="Proteomes" id="UP000195221"/>
    </source>
</evidence>
<dbReference type="Gene3D" id="1.25.40.10">
    <property type="entry name" value="Tetratricopeptide repeat domain"/>
    <property type="match status" value="1"/>
</dbReference>
<dbReference type="InterPro" id="IPR052943">
    <property type="entry name" value="TMTC_O-mannosyl-trnsfr"/>
</dbReference>
<sequence length="542" mass="59676">MADMTATAPHGVVLQADAHRQSGRFADALALVQPLLDSCDAGADRVLALDIAAFCSLGLGRTLDAEKYWRVSIEIAPDVTGAYQNLGVMLKGLGRVAEAETLFREVLAKSPDTAEARFHLASILFREHRFGDAEAEYRHVLRIMPAAAEAHNNLGNLLEVLDRFSEAESHIRIALCLNPDLAEAHYNLASLMRQVRRLDESESAYRRALVLRPGYRDASLGLSTLLMSMGRFDEGWERYESRYDYPLFVHGQSKTMLGCQQWQGEPLAGKSLLVWQEDGLGDMVQFARYLPVLKAAGARHVALGCVNALHRLLANGSGVDAVLDHATAQAQSASFDYWTSLVSAPLHFRTTVESIPEPLRLRPDQALIDQWRPPIAALRGAVRIGLVWKGNPKHHNDANRSLPSVATLAPLWSVPGARFVSLQKGQGEEEAAHAPENQPLLHLGSAVTDLADSAAVIAELDLVICVDTSIAHLAASLGKPCWVLLPARDVDWRWMNDRDDSPWYPQNVRLFRQRSGDRGWARVIERIVPSLAKFLGAASLLD</sequence>
<dbReference type="SUPFAM" id="SSF53756">
    <property type="entry name" value="UDP-Glycosyltransferase/glycogen phosphorylase"/>
    <property type="match status" value="1"/>
</dbReference>
<dbReference type="Pfam" id="PF13432">
    <property type="entry name" value="TPR_16"/>
    <property type="match status" value="2"/>
</dbReference>
<evidence type="ECO:0000256" key="1">
    <source>
        <dbReference type="PROSITE-ProRule" id="PRU00339"/>
    </source>
</evidence>
<evidence type="ECO:0000313" key="2">
    <source>
        <dbReference type="EMBL" id="OTP73902.1"/>
    </source>
</evidence>